<dbReference type="EMBL" id="JBHSWV010000354">
    <property type="protein sequence ID" value="MFC6767264.1"/>
    <property type="molecule type" value="Genomic_DNA"/>
</dbReference>
<proteinExistence type="predicted"/>
<sequence length="84" mass="9067">SIPHVRDRPILRHTVAPIGAFVTQTRRWVLPSDDLAFTVEREESDVTLVVDGRAVGTVSVDSRVAVSLAGTLSTLIVPDDRFGG</sequence>
<organism evidence="1 2">
    <name type="scientific">Natrinema soli</name>
    <dbReference type="NCBI Taxonomy" id="1930624"/>
    <lineage>
        <taxon>Archaea</taxon>
        <taxon>Methanobacteriati</taxon>
        <taxon>Methanobacteriota</taxon>
        <taxon>Stenosarchaea group</taxon>
        <taxon>Halobacteria</taxon>
        <taxon>Halobacteriales</taxon>
        <taxon>Natrialbaceae</taxon>
        <taxon>Natrinema</taxon>
    </lineage>
</organism>
<feature type="non-terminal residue" evidence="1">
    <location>
        <position position="1"/>
    </location>
</feature>
<dbReference type="AlphaFoldDB" id="A0ABD5SRU0"/>
<keyword evidence="2" id="KW-1185">Reference proteome</keyword>
<comment type="caution">
    <text evidence="1">The sequence shown here is derived from an EMBL/GenBank/DDBJ whole genome shotgun (WGS) entry which is preliminary data.</text>
</comment>
<name>A0ABD5SRU0_9EURY</name>
<dbReference type="GO" id="GO:0016301">
    <property type="term" value="F:kinase activity"/>
    <property type="evidence" value="ECO:0007669"/>
    <property type="project" value="UniProtKB-KW"/>
</dbReference>
<evidence type="ECO:0000313" key="1">
    <source>
        <dbReference type="EMBL" id="MFC6767264.1"/>
    </source>
</evidence>
<keyword evidence="1" id="KW-0418">Kinase</keyword>
<reference evidence="1 2" key="1">
    <citation type="journal article" date="2019" name="Int. J. Syst. Evol. Microbiol.">
        <title>The Global Catalogue of Microorganisms (GCM) 10K type strain sequencing project: providing services to taxonomists for standard genome sequencing and annotation.</title>
        <authorList>
            <consortium name="The Broad Institute Genomics Platform"/>
            <consortium name="The Broad Institute Genome Sequencing Center for Infectious Disease"/>
            <person name="Wu L."/>
            <person name="Ma J."/>
        </authorList>
    </citation>
    <scope>NUCLEOTIDE SEQUENCE [LARGE SCALE GENOMIC DNA]</scope>
    <source>
        <strain evidence="1 2">LMG 29247</strain>
    </source>
</reference>
<accession>A0ABD5SRU0</accession>
<keyword evidence="1" id="KW-0808">Transferase</keyword>
<dbReference type="Proteomes" id="UP001596383">
    <property type="component" value="Unassembled WGS sequence"/>
</dbReference>
<evidence type="ECO:0000313" key="2">
    <source>
        <dbReference type="Proteomes" id="UP001596383"/>
    </source>
</evidence>
<gene>
    <name evidence="1" type="ORF">ACFQE6_20430</name>
</gene>
<protein>
    <submittedName>
        <fullName evidence="1">NAD(+)/NADH kinase</fullName>
    </submittedName>
</protein>